<name>A0AAD7RXA0_9TELE</name>
<sequence length="66" mass="6892">MFDPSLVTESGLLLLSLITSLNRELGTVGHTGARPVEPGARPLDPQHLLGQLSTTASLCPHIGHPA</sequence>
<protein>
    <submittedName>
        <fullName evidence="1">Uncharacterized protein</fullName>
    </submittedName>
</protein>
<dbReference type="Proteomes" id="UP001221898">
    <property type="component" value="Unassembled WGS sequence"/>
</dbReference>
<proteinExistence type="predicted"/>
<evidence type="ECO:0000313" key="2">
    <source>
        <dbReference type="Proteomes" id="UP001221898"/>
    </source>
</evidence>
<evidence type="ECO:0000313" key="1">
    <source>
        <dbReference type="EMBL" id="KAJ8392101.1"/>
    </source>
</evidence>
<dbReference type="EMBL" id="JAINUG010000149">
    <property type="protein sequence ID" value="KAJ8392101.1"/>
    <property type="molecule type" value="Genomic_DNA"/>
</dbReference>
<accession>A0AAD7RXA0</accession>
<dbReference type="AlphaFoldDB" id="A0AAD7RXA0"/>
<reference evidence="1" key="1">
    <citation type="journal article" date="2023" name="Science">
        <title>Genome structures resolve the early diversification of teleost fishes.</title>
        <authorList>
            <person name="Parey E."/>
            <person name="Louis A."/>
            <person name="Montfort J."/>
            <person name="Bouchez O."/>
            <person name="Roques C."/>
            <person name="Iampietro C."/>
            <person name="Lluch J."/>
            <person name="Castinel A."/>
            <person name="Donnadieu C."/>
            <person name="Desvignes T."/>
            <person name="Floi Bucao C."/>
            <person name="Jouanno E."/>
            <person name="Wen M."/>
            <person name="Mejri S."/>
            <person name="Dirks R."/>
            <person name="Jansen H."/>
            <person name="Henkel C."/>
            <person name="Chen W.J."/>
            <person name="Zahm M."/>
            <person name="Cabau C."/>
            <person name="Klopp C."/>
            <person name="Thompson A.W."/>
            <person name="Robinson-Rechavi M."/>
            <person name="Braasch I."/>
            <person name="Lecointre G."/>
            <person name="Bobe J."/>
            <person name="Postlethwait J.H."/>
            <person name="Berthelot C."/>
            <person name="Roest Crollius H."/>
            <person name="Guiguen Y."/>
        </authorList>
    </citation>
    <scope>NUCLEOTIDE SEQUENCE</scope>
    <source>
        <strain evidence="1">NC1722</strain>
    </source>
</reference>
<gene>
    <name evidence="1" type="ORF">AAFF_G00079070</name>
</gene>
<comment type="caution">
    <text evidence="1">The sequence shown here is derived from an EMBL/GenBank/DDBJ whole genome shotgun (WGS) entry which is preliminary data.</text>
</comment>
<keyword evidence="2" id="KW-1185">Reference proteome</keyword>
<organism evidence="1 2">
    <name type="scientific">Aldrovandia affinis</name>
    <dbReference type="NCBI Taxonomy" id="143900"/>
    <lineage>
        <taxon>Eukaryota</taxon>
        <taxon>Metazoa</taxon>
        <taxon>Chordata</taxon>
        <taxon>Craniata</taxon>
        <taxon>Vertebrata</taxon>
        <taxon>Euteleostomi</taxon>
        <taxon>Actinopterygii</taxon>
        <taxon>Neopterygii</taxon>
        <taxon>Teleostei</taxon>
        <taxon>Notacanthiformes</taxon>
        <taxon>Halosauridae</taxon>
        <taxon>Aldrovandia</taxon>
    </lineage>
</organism>